<evidence type="ECO:0000313" key="3">
    <source>
        <dbReference type="Proteomes" id="UP000002524"/>
    </source>
</evidence>
<protein>
    <recommendedName>
        <fullName evidence="1">N-acetyltransferase domain-containing protein</fullName>
    </recommendedName>
</protein>
<dbReference type="RefSeq" id="WP_010888351.1">
    <property type="nucleotide sequence ID" value="NC_001263.1"/>
</dbReference>
<dbReference type="Pfam" id="PF13302">
    <property type="entry name" value="Acetyltransf_3"/>
    <property type="match status" value="1"/>
</dbReference>
<dbReference type="OrthoDB" id="9795206at2"/>
<sequence>MASESPAVGLTLRPLRPGDEETAVRWGAEREFCLASGWTPGLAPRVLRRHWQAIIADRSPDFLRLGIEQRGEGQGGELVGYVDLGDITAGSAEFGIAIGEPHRWGQGTGTRAGQLLLAHAFGPLGLSVLRAKVHAPNVRSHALMQRLGFIPVGESGTDLYRGAQVPLVRYEARREDWLRLSKSM</sequence>
<keyword evidence="3" id="KW-1185">Reference proteome</keyword>
<feature type="domain" description="N-acetyltransferase" evidence="1">
    <location>
        <begin position="10"/>
        <end position="175"/>
    </location>
</feature>
<accession>Q9RTP1</accession>
<dbReference type="Gene3D" id="3.40.630.30">
    <property type="match status" value="1"/>
</dbReference>
<dbReference type="PATRIC" id="fig|243230.17.peg.1927"/>
<gene>
    <name evidence="2" type="ordered locus">DR_1716</name>
</gene>
<organism evidence="2 3">
    <name type="scientific">Deinococcus radiodurans (strain ATCC 13939 / DSM 20539 / JCM 16871 / CCUG 27074 / LMG 4051 / NBRC 15346 / NCIMB 9279 / VKM B-1422 / R1)</name>
    <dbReference type="NCBI Taxonomy" id="243230"/>
    <lineage>
        <taxon>Bacteria</taxon>
        <taxon>Thermotogati</taxon>
        <taxon>Deinococcota</taxon>
        <taxon>Deinococci</taxon>
        <taxon>Deinococcales</taxon>
        <taxon>Deinococcaceae</taxon>
        <taxon>Deinococcus</taxon>
    </lineage>
</organism>
<dbReference type="SUPFAM" id="SSF55729">
    <property type="entry name" value="Acyl-CoA N-acyltransferases (Nat)"/>
    <property type="match status" value="1"/>
</dbReference>
<dbReference type="InParanoid" id="Q9RTP1"/>
<dbReference type="PANTHER" id="PTHR43415:SF3">
    <property type="entry name" value="GNAT-FAMILY ACETYLTRANSFERASE"/>
    <property type="match status" value="1"/>
</dbReference>
<dbReference type="InterPro" id="IPR000182">
    <property type="entry name" value="GNAT_dom"/>
</dbReference>
<dbReference type="AlphaFoldDB" id="Q9RTP1"/>
<dbReference type="GeneID" id="69517953"/>
<dbReference type="eggNOG" id="COG1670">
    <property type="taxonomic scope" value="Bacteria"/>
</dbReference>
<evidence type="ECO:0000259" key="1">
    <source>
        <dbReference type="PROSITE" id="PS51186"/>
    </source>
</evidence>
<reference evidence="2 3" key="1">
    <citation type="journal article" date="1999" name="Science">
        <title>Genome sequence of the radioresistant bacterium Deinococcus radiodurans R1.</title>
        <authorList>
            <person name="White O."/>
            <person name="Eisen J.A."/>
            <person name="Heidelberg J.F."/>
            <person name="Hickey E.K."/>
            <person name="Peterson J.D."/>
            <person name="Dodson R.J."/>
            <person name="Haft D.H."/>
            <person name="Gwinn M.L."/>
            <person name="Nelson W.C."/>
            <person name="Richardson D.L."/>
            <person name="Moffat K.S."/>
            <person name="Qin H."/>
            <person name="Jiang L."/>
            <person name="Pamphile W."/>
            <person name="Crosby M."/>
            <person name="Shen M."/>
            <person name="Vamathevan J.J."/>
            <person name="Lam P."/>
            <person name="McDonald L."/>
            <person name="Utterback T."/>
            <person name="Zalewski C."/>
            <person name="Makarova K.S."/>
            <person name="Aravind L."/>
            <person name="Daly M.J."/>
            <person name="Minton K.W."/>
            <person name="Fleischmann R.D."/>
            <person name="Ketchum K.A."/>
            <person name="Nelson K.E."/>
            <person name="Salzberg S."/>
            <person name="Smith H.O."/>
            <person name="Venter J.C."/>
            <person name="Fraser C.M."/>
        </authorList>
    </citation>
    <scope>NUCLEOTIDE SEQUENCE [LARGE SCALE GENOMIC DNA]</scope>
    <source>
        <strain evidence="3">ATCC 13939 / DSM 20539 / JCM 16871 / LMG 4051 / NBRC 15346 / NCIMB 9279 / R1 / VKM B-1422</strain>
    </source>
</reference>
<name>Q9RTP1_DEIRA</name>
<dbReference type="EnsemblBacteria" id="AAF11273">
    <property type="protein sequence ID" value="AAF11273"/>
    <property type="gene ID" value="DR_1716"/>
</dbReference>
<dbReference type="PANTHER" id="PTHR43415">
    <property type="entry name" value="SPERMIDINE N(1)-ACETYLTRANSFERASE"/>
    <property type="match status" value="1"/>
</dbReference>
<dbReference type="STRING" id="243230.DR_1716"/>
<dbReference type="PaxDb" id="243230-DR_1716"/>
<dbReference type="GO" id="GO:0008080">
    <property type="term" value="F:N-acetyltransferase activity"/>
    <property type="evidence" value="ECO:0000318"/>
    <property type="project" value="GO_Central"/>
</dbReference>
<dbReference type="HOGENOM" id="CLU_013985_3_2_0"/>
<dbReference type="KEGG" id="dra:DR_1716"/>
<dbReference type="InterPro" id="IPR016181">
    <property type="entry name" value="Acyl_CoA_acyltransferase"/>
</dbReference>
<dbReference type="EMBL" id="AE000513">
    <property type="protein sequence ID" value="AAF11273.1"/>
    <property type="molecule type" value="Genomic_DNA"/>
</dbReference>
<dbReference type="PIR" id="C75362">
    <property type="entry name" value="C75362"/>
</dbReference>
<proteinExistence type="predicted"/>
<evidence type="ECO:0000313" key="2">
    <source>
        <dbReference type="EMBL" id="AAF11273.1"/>
    </source>
</evidence>
<dbReference type="Proteomes" id="UP000002524">
    <property type="component" value="Chromosome 1"/>
</dbReference>
<dbReference type="PROSITE" id="PS51186">
    <property type="entry name" value="GNAT"/>
    <property type="match status" value="1"/>
</dbReference>